<dbReference type="InterPro" id="IPR036397">
    <property type="entry name" value="RNaseH_sf"/>
</dbReference>
<comment type="catalytic activity">
    <reaction evidence="7">
        <text>DNA(n) + a 2'-deoxyribonucleoside 5'-triphosphate = DNA(n+1) + diphosphate</text>
        <dbReference type="Rhea" id="RHEA:22508"/>
        <dbReference type="Rhea" id="RHEA-COMP:17339"/>
        <dbReference type="Rhea" id="RHEA-COMP:17340"/>
        <dbReference type="ChEBI" id="CHEBI:33019"/>
        <dbReference type="ChEBI" id="CHEBI:61560"/>
        <dbReference type="ChEBI" id="CHEBI:173112"/>
        <dbReference type="EC" id="2.7.7.7"/>
    </reaction>
</comment>
<dbReference type="InterPro" id="IPR006134">
    <property type="entry name" value="DNA-dir_DNA_pol_B_multi_dom"/>
</dbReference>
<dbReference type="Gene3D" id="3.30.342.10">
    <property type="entry name" value="DNA Polymerase, chain B, domain 1"/>
    <property type="match status" value="1"/>
</dbReference>
<evidence type="ECO:0000256" key="3">
    <source>
        <dbReference type="ARBA" id="ARBA00022679"/>
    </source>
</evidence>
<evidence type="ECO:0000259" key="9">
    <source>
        <dbReference type="Pfam" id="PF03104"/>
    </source>
</evidence>
<dbReference type="PANTHER" id="PTHR10322">
    <property type="entry name" value="DNA POLYMERASE CATALYTIC SUBUNIT"/>
    <property type="match status" value="1"/>
</dbReference>
<dbReference type="InterPro" id="IPR043502">
    <property type="entry name" value="DNA/RNA_pol_sf"/>
</dbReference>
<dbReference type="Gene3D" id="3.90.1600.10">
    <property type="entry name" value="Palm domain of DNA polymerase"/>
    <property type="match status" value="1"/>
</dbReference>
<feature type="domain" description="DNA-directed DNA polymerase family B multifunctional" evidence="8">
    <location>
        <begin position="390"/>
        <end position="780"/>
    </location>
</feature>
<organism evidence="10 11">
    <name type="scientific">Candidatus Lokiarchaeum ossiferum</name>
    <dbReference type="NCBI Taxonomy" id="2951803"/>
    <lineage>
        <taxon>Archaea</taxon>
        <taxon>Promethearchaeati</taxon>
        <taxon>Promethearchaeota</taxon>
        <taxon>Promethearchaeia</taxon>
        <taxon>Promethearchaeales</taxon>
        <taxon>Promethearchaeaceae</taxon>
        <taxon>Candidatus Lokiarchaeum</taxon>
    </lineage>
</organism>
<dbReference type="Gene3D" id="1.10.132.60">
    <property type="entry name" value="DNA polymerase family B, C-terminal domain"/>
    <property type="match status" value="1"/>
</dbReference>
<evidence type="ECO:0000256" key="7">
    <source>
        <dbReference type="ARBA" id="ARBA00049244"/>
    </source>
</evidence>
<evidence type="ECO:0000256" key="4">
    <source>
        <dbReference type="ARBA" id="ARBA00022695"/>
    </source>
</evidence>
<evidence type="ECO:0000256" key="2">
    <source>
        <dbReference type="ARBA" id="ARBA00012417"/>
    </source>
</evidence>
<accession>A0ABY6HSG5</accession>
<evidence type="ECO:0000313" key="11">
    <source>
        <dbReference type="Proteomes" id="UP001208689"/>
    </source>
</evidence>
<dbReference type="EC" id="2.7.7.7" evidence="2"/>
<keyword evidence="4" id="KW-0548">Nucleotidyltransferase</keyword>
<keyword evidence="3" id="KW-0808">Transferase</keyword>
<dbReference type="PANTHER" id="PTHR10322:SF23">
    <property type="entry name" value="DNA POLYMERASE DELTA CATALYTIC SUBUNIT"/>
    <property type="match status" value="1"/>
</dbReference>
<keyword evidence="11" id="KW-1185">Reference proteome</keyword>
<evidence type="ECO:0000256" key="6">
    <source>
        <dbReference type="ARBA" id="ARBA00023125"/>
    </source>
</evidence>
<dbReference type="SMART" id="SM00486">
    <property type="entry name" value="POLBc"/>
    <property type="match status" value="1"/>
</dbReference>
<evidence type="ECO:0000256" key="5">
    <source>
        <dbReference type="ARBA" id="ARBA00022932"/>
    </source>
</evidence>
<feature type="domain" description="DNA-directed DNA polymerase family B exonuclease" evidence="9">
    <location>
        <begin position="118"/>
        <end position="326"/>
    </location>
</feature>
<evidence type="ECO:0000313" key="10">
    <source>
        <dbReference type="EMBL" id="UYP46455.1"/>
    </source>
</evidence>
<dbReference type="InterPro" id="IPR050240">
    <property type="entry name" value="DNA_pol_type-B"/>
</dbReference>
<dbReference type="InterPro" id="IPR012337">
    <property type="entry name" value="RNaseH-like_sf"/>
</dbReference>
<proteinExistence type="inferred from homology"/>
<dbReference type="Proteomes" id="UP001208689">
    <property type="component" value="Chromosome"/>
</dbReference>
<dbReference type="SUPFAM" id="SSF56672">
    <property type="entry name" value="DNA/RNA polymerases"/>
    <property type="match status" value="1"/>
</dbReference>
<keyword evidence="5" id="KW-0239">DNA-directed DNA polymerase</keyword>
<evidence type="ECO:0000259" key="8">
    <source>
        <dbReference type="Pfam" id="PF00136"/>
    </source>
</evidence>
<dbReference type="InterPro" id="IPR006172">
    <property type="entry name" value="DNA-dir_DNA_pol_B"/>
</dbReference>
<sequence length="815" mass="93609">MKSSKLYDAWILDAQIHKEGIKIWLKLPSGDVIAGIRSFHPFFYASFPFSISPSSEQKYQEKIAQIRSHPDICEVNICDRRIRAEAIIPSPCLKIVVQSPFKFKKTVETIRRLNIFELFNVDLPLVQIFFYSTDLFPFGKVRVGFKKKNSQLFISSIQLADSNEAIDYDLPPLRIIWMEIQSKSHNFVTSTSDSLHSIKLTLDPDSSPIDLSLRFSRDMIFQDEHGAQQIIIQESSEYETLEFLQVAIKRIDPDVIFTHKGDETIFPYLLSRCSFLDLINSFTLSRDSTPLKSTRFRMNGADSYFSYGQIIHRSKNQFYLNGRLHINSSIMGSLHFDDGNINGIVEIARISYITLQRLTRITIGGALQSIQFYHAFKQGILIPEEKKNAEIFRNGWNLLLSDRGGHILNPQVGMFDRVAELDFTSMYPSLMVFYNVSPETLNCPCCKQDGIKVPGLSYYTCKKRTGVVPLSLRLPLTKRMHYKKLAISSHGRIKKKYDQMQTALKWILVVCFGYLGFRNARFGRIEAHQAVCAYAREFLIDGMEIVEKHGIHYLHGIVDSLYVQSPQSMSMENFHAECQKITQEITQRTNIPISYDSTKDYFQFISFLPTKADPLIGALNRYWGIKPSGKAKVRGLELRRHDSPILIKKFQEELMRVIGSSSYRHNFDQLLKQTIIPVFKKYVAYLESGTVSIDDLAVNIRLTRRPEQYSVLNYQAIAAKHLQMAGLPLGAGQKISFIIVDDCAPNKMDRVLPVQIYRERGKNYDIGKYKELLLRAFVNMVPFVLSNEIKMQLLQCNLPFIGQSLPKQLSIKNFL</sequence>
<dbReference type="Gene3D" id="3.30.420.10">
    <property type="entry name" value="Ribonuclease H-like superfamily/Ribonuclease H"/>
    <property type="match status" value="1"/>
</dbReference>
<keyword evidence="6" id="KW-0238">DNA-binding</keyword>
<dbReference type="SUPFAM" id="SSF53098">
    <property type="entry name" value="Ribonuclease H-like"/>
    <property type="match status" value="1"/>
</dbReference>
<dbReference type="InterPro" id="IPR023211">
    <property type="entry name" value="DNA_pol_palm_dom_sf"/>
</dbReference>
<reference evidence="10" key="1">
    <citation type="submission" date="2022-09" db="EMBL/GenBank/DDBJ databases">
        <title>Actin cytoskeleton and complex cell architecture in an #Asgard archaeon.</title>
        <authorList>
            <person name="Ponce Toledo R.I."/>
            <person name="Schleper C."/>
            <person name="Rodrigues Oliveira T."/>
            <person name="Wollweber F."/>
            <person name="Xu J."/>
            <person name="Rittmann S."/>
            <person name="Klingl A."/>
            <person name="Pilhofer M."/>
        </authorList>
    </citation>
    <scope>NUCLEOTIDE SEQUENCE</scope>
    <source>
        <strain evidence="10">B-35</strain>
    </source>
</reference>
<dbReference type="InterPro" id="IPR042087">
    <property type="entry name" value="DNA_pol_B_thumb"/>
</dbReference>
<evidence type="ECO:0000256" key="1">
    <source>
        <dbReference type="ARBA" id="ARBA00005755"/>
    </source>
</evidence>
<dbReference type="Pfam" id="PF03104">
    <property type="entry name" value="DNA_pol_B_exo1"/>
    <property type="match status" value="1"/>
</dbReference>
<dbReference type="Gene3D" id="1.10.287.690">
    <property type="entry name" value="Helix hairpin bin"/>
    <property type="match status" value="1"/>
</dbReference>
<comment type="similarity">
    <text evidence="1">Belongs to the DNA polymerase type-B family.</text>
</comment>
<dbReference type="InterPro" id="IPR006133">
    <property type="entry name" value="DNA-dir_DNA_pol_B_exonuc"/>
</dbReference>
<protein>
    <recommendedName>
        <fullName evidence="2">DNA-directed DNA polymerase</fullName>
        <ecNumber evidence="2">2.7.7.7</ecNumber>
    </recommendedName>
</protein>
<name>A0ABY6HSG5_9ARCH</name>
<gene>
    <name evidence="10" type="ORF">NEF87_002740</name>
</gene>
<dbReference type="Pfam" id="PF00136">
    <property type="entry name" value="DNA_pol_B"/>
    <property type="match status" value="1"/>
</dbReference>
<dbReference type="EMBL" id="CP104013">
    <property type="protein sequence ID" value="UYP46455.1"/>
    <property type="molecule type" value="Genomic_DNA"/>
</dbReference>